<organism evidence="1 3">
    <name type="scientific">Duganella violaceipulchra</name>
    <dbReference type="NCBI Taxonomy" id="2849652"/>
    <lineage>
        <taxon>Bacteria</taxon>
        <taxon>Pseudomonadati</taxon>
        <taxon>Pseudomonadota</taxon>
        <taxon>Betaproteobacteria</taxon>
        <taxon>Burkholderiales</taxon>
        <taxon>Oxalobacteraceae</taxon>
        <taxon>Telluria group</taxon>
        <taxon>Duganella</taxon>
    </lineage>
</organism>
<accession>A0AA41H4G2</accession>
<comment type="caution">
    <text evidence="1">The sequence shown here is derived from an EMBL/GenBank/DDBJ whole genome shotgun (WGS) entry which is preliminary data.</text>
</comment>
<evidence type="ECO:0000313" key="2">
    <source>
        <dbReference type="EMBL" id="MCP2006719.1"/>
    </source>
</evidence>
<evidence type="ECO:0000313" key="3">
    <source>
        <dbReference type="Proteomes" id="UP001155901"/>
    </source>
</evidence>
<proteinExistence type="predicted"/>
<reference evidence="1" key="1">
    <citation type="submission" date="2021-07" db="EMBL/GenBank/DDBJ databases">
        <title>Characterization of violacein-producing bacteria and related species.</title>
        <authorList>
            <person name="Wilson H.S."/>
            <person name="De Leon M.E."/>
        </authorList>
    </citation>
    <scope>NUCLEOTIDE SEQUENCE</scope>
    <source>
        <strain evidence="1">HSC-15S17</strain>
    </source>
</reference>
<reference evidence="2" key="2">
    <citation type="submission" date="2022-03" db="EMBL/GenBank/DDBJ databases">
        <title>Genome Encyclopedia of Bacteria and Archaea VI: Functional Genomics of Type Strains.</title>
        <authorList>
            <person name="Whitman W."/>
        </authorList>
    </citation>
    <scope>NUCLEOTIDE SEQUENCE</scope>
    <source>
        <strain evidence="2">HSC-15S17</strain>
    </source>
</reference>
<dbReference type="AlphaFoldDB" id="A0AA41H4G2"/>
<dbReference type="EMBL" id="JAHTGR010000001">
    <property type="protein sequence ID" value="MBV6319470.1"/>
    <property type="molecule type" value="Genomic_DNA"/>
</dbReference>
<dbReference type="Proteomes" id="UP001155901">
    <property type="component" value="Unassembled WGS sequence"/>
</dbReference>
<evidence type="ECO:0000313" key="4">
    <source>
        <dbReference type="Proteomes" id="UP001162889"/>
    </source>
</evidence>
<dbReference type="Proteomes" id="UP001162889">
    <property type="component" value="Unassembled WGS sequence"/>
</dbReference>
<dbReference type="RefSeq" id="WP_217940137.1">
    <property type="nucleotide sequence ID" value="NZ_JAHTGR010000001.1"/>
</dbReference>
<dbReference type="EMBL" id="JALJZU010000001">
    <property type="protein sequence ID" value="MCP2006719.1"/>
    <property type="molecule type" value="Genomic_DNA"/>
</dbReference>
<protein>
    <submittedName>
        <fullName evidence="1">Uncharacterized protein</fullName>
    </submittedName>
</protein>
<evidence type="ECO:0000313" key="1">
    <source>
        <dbReference type="EMBL" id="MBV6319470.1"/>
    </source>
</evidence>
<keyword evidence="4" id="KW-1185">Reference proteome</keyword>
<gene>
    <name evidence="1" type="ORF">KVP70_00865</name>
    <name evidence="2" type="ORF">L1274_000407</name>
</gene>
<name>A0AA41H4G2_9BURK</name>
<sequence length="349" mass="37786">MYAADAGHPATARGWRLLWDHGSAEVQPLGGMLGPVSLRLDDERELDLMHVAPWAGTTGAAGLPGVLRRLRGEWPCVPFGRADTPLNLPPGWRTRAGDDAWMHGYAANQRWTCVEASALRVHLAIDYPADSAIARIERVIAADPAAPALDISLGIWARRPARMPVGLHPTFRIPPAPGRVRVALGPHAGIHSYPTCPPGAVSRLLPDTRSATLSALAGVDGALDLTRLPLAMPAEELLQVRAVEAAGGQPPFALHYLDYDASVGLWWDTQQLPDLMLWISNGGRIHYPWQSRHLAIGAEPLNGLFDLGRVAQAPSGHPLADRLGLALHPDQPWHTRYRIAAWPNARQGD</sequence>